<gene>
    <name evidence="1" type="ORF">BpHYR1_036214</name>
</gene>
<comment type="caution">
    <text evidence="1">The sequence shown here is derived from an EMBL/GenBank/DDBJ whole genome shotgun (WGS) entry which is preliminary data.</text>
</comment>
<dbReference type="EMBL" id="REGN01002086">
    <property type="protein sequence ID" value="RNA30454.1"/>
    <property type="molecule type" value="Genomic_DNA"/>
</dbReference>
<organism evidence="1 2">
    <name type="scientific">Brachionus plicatilis</name>
    <name type="common">Marine rotifer</name>
    <name type="synonym">Brachionus muelleri</name>
    <dbReference type="NCBI Taxonomy" id="10195"/>
    <lineage>
        <taxon>Eukaryota</taxon>
        <taxon>Metazoa</taxon>
        <taxon>Spiralia</taxon>
        <taxon>Gnathifera</taxon>
        <taxon>Rotifera</taxon>
        <taxon>Eurotatoria</taxon>
        <taxon>Monogononta</taxon>
        <taxon>Pseudotrocha</taxon>
        <taxon>Ploima</taxon>
        <taxon>Brachionidae</taxon>
        <taxon>Brachionus</taxon>
    </lineage>
</organism>
<evidence type="ECO:0000313" key="1">
    <source>
        <dbReference type="EMBL" id="RNA30454.1"/>
    </source>
</evidence>
<dbReference type="OrthoDB" id="428658at2759"/>
<proteinExistence type="predicted"/>
<dbReference type="Proteomes" id="UP000276133">
    <property type="component" value="Unassembled WGS sequence"/>
</dbReference>
<dbReference type="AlphaFoldDB" id="A0A3M7S3S8"/>
<protein>
    <submittedName>
        <fullName evidence="1">RNA pseudouridylate synthase domain-containing 3</fullName>
    </submittedName>
</protein>
<evidence type="ECO:0000313" key="2">
    <source>
        <dbReference type="Proteomes" id="UP000276133"/>
    </source>
</evidence>
<reference evidence="1 2" key="1">
    <citation type="journal article" date="2018" name="Sci. Rep.">
        <title>Genomic signatures of local adaptation to the degree of environmental predictability in rotifers.</title>
        <authorList>
            <person name="Franch-Gras L."/>
            <person name="Hahn C."/>
            <person name="Garcia-Roger E.M."/>
            <person name="Carmona M.J."/>
            <person name="Serra M."/>
            <person name="Gomez A."/>
        </authorList>
    </citation>
    <scope>NUCLEOTIDE SEQUENCE [LARGE SCALE GENOMIC DNA]</scope>
    <source>
        <strain evidence="1">HYR1</strain>
    </source>
</reference>
<sequence>MNVAAQVSRAHYLIRANPFKTVDSLSQLINHNLHLTKDENIALINKPPGFILSNKGKDTKSFIPIICQNIKEKLGWSNVLRIPIVTDDQAGIFMLTSNKSAFDLAKKTMRDMCPSQHIPFLKFYGITCFIPGLKHSKQILHLNYENIHNDLLNFEVLDPSKNAFKNNRVVTYQIEHDVVDVNKDLNVALVRFTTSWHNGDGILFYAMKNLFPILGDHRYSPRVKTIMGKPVLLANQHDQKPSTQVIFF</sequence>
<accession>A0A3M7S3S8</accession>
<keyword evidence="2" id="KW-1185">Reference proteome</keyword>
<name>A0A3M7S3S8_BRAPC</name>